<comment type="caution">
    <text evidence="1">The sequence shown here is derived from an EMBL/GenBank/DDBJ whole genome shotgun (WGS) entry which is preliminary data.</text>
</comment>
<evidence type="ECO:0000313" key="2">
    <source>
        <dbReference type="Proteomes" id="UP001066276"/>
    </source>
</evidence>
<gene>
    <name evidence="1" type="ORF">NDU88_003841</name>
</gene>
<dbReference type="Proteomes" id="UP001066276">
    <property type="component" value="Chromosome 4_1"/>
</dbReference>
<name>A0AAV7T7F1_PLEWA</name>
<sequence length="145" mass="16253">MMPGLSSYSASSHALTEPDPVSLGASELDADSHRYILALPETEAWHKHRLTTRSCTLLEPETLSATLVSRTASCDALYELRTRDAETEFPFEGSSMLEGLSGDYPVSPHTMKRRRGGLIEQRDIIKAHEAHKMQSTPQARRKEWE</sequence>
<proteinExistence type="predicted"/>
<keyword evidence="2" id="KW-1185">Reference proteome</keyword>
<reference evidence="1" key="1">
    <citation type="journal article" date="2022" name="bioRxiv">
        <title>Sequencing and chromosome-scale assembly of the giantPleurodeles waltlgenome.</title>
        <authorList>
            <person name="Brown T."/>
            <person name="Elewa A."/>
            <person name="Iarovenko S."/>
            <person name="Subramanian E."/>
            <person name="Araus A.J."/>
            <person name="Petzold A."/>
            <person name="Susuki M."/>
            <person name="Suzuki K.-i.T."/>
            <person name="Hayashi T."/>
            <person name="Toyoda A."/>
            <person name="Oliveira C."/>
            <person name="Osipova E."/>
            <person name="Leigh N.D."/>
            <person name="Simon A."/>
            <person name="Yun M.H."/>
        </authorList>
    </citation>
    <scope>NUCLEOTIDE SEQUENCE</scope>
    <source>
        <strain evidence="1">20211129_DDA</strain>
        <tissue evidence="1">Liver</tissue>
    </source>
</reference>
<accession>A0AAV7T7F1</accession>
<dbReference type="EMBL" id="JANPWB010000007">
    <property type="protein sequence ID" value="KAJ1171984.1"/>
    <property type="molecule type" value="Genomic_DNA"/>
</dbReference>
<protein>
    <submittedName>
        <fullName evidence="1">Uncharacterized protein</fullName>
    </submittedName>
</protein>
<dbReference type="AlphaFoldDB" id="A0AAV7T7F1"/>
<evidence type="ECO:0000313" key="1">
    <source>
        <dbReference type="EMBL" id="KAJ1171984.1"/>
    </source>
</evidence>
<organism evidence="1 2">
    <name type="scientific">Pleurodeles waltl</name>
    <name type="common">Iberian ribbed newt</name>
    <dbReference type="NCBI Taxonomy" id="8319"/>
    <lineage>
        <taxon>Eukaryota</taxon>
        <taxon>Metazoa</taxon>
        <taxon>Chordata</taxon>
        <taxon>Craniata</taxon>
        <taxon>Vertebrata</taxon>
        <taxon>Euteleostomi</taxon>
        <taxon>Amphibia</taxon>
        <taxon>Batrachia</taxon>
        <taxon>Caudata</taxon>
        <taxon>Salamandroidea</taxon>
        <taxon>Salamandridae</taxon>
        <taxon>Pleurodelinae</taxon>
        <taxon>Pleurodeles</taxon>
    </lineage>
</organism>